<dbReference type="Pfam" id="PF13850">
    <property type="entry name" value="ERGIC_N"/>
    <property type="match status" value="1"/>
</dbReference>
<comment type="caution">
    <text evidence="4">The sequence shown here is derived from an EMBL/GenBank/DDBJ whole genome shotgun (WGS) entry which is preliminary data.</text>
</comment>
<reference evidence="4" key="1">
    <citation type="submission" date="2019-05" db="EMBL/GenBank/DDBJ databases">
        <title>Annotation for the trematode Fasciolopsis buski.</title>
        <authorList>
            <person name="Choi Y.-J."/>
        </authorList>
    </citation>
    <scope>NUCLEOTIDE SEQUENCE</scope>
    <source>
        <strain evidence="4">HT</strain>
        <tissue evidence="4">Whole worm</tissue>
    </source>
</reference>
<dbReference type="GO" id="GO:0000139">
    <property type="term" value="C:Golgi membrane"/>
    <property type="evidence" value="ECO:0007669"/>
    <property type="project" value="TreeGrafter"/>
</dbReference>
<keyword evidence="2" id="KW-0472">Membrane</keyword>
<keyword evidence="2" id="KW-0812">Transmembrane</keyword>
<accession>A0A8E0VKG6</accession>
<evidence type="ECO:0000256" key="2">
    <source>
        <dbReference type="SAM" id="Phobius"/>
    </source>
</evidence>
<dbReference type="Proteomes" id="UP000728185">
    <property type="component" value="Unassembled WGS sequence"/>
</dbReference>
<dbReference type="GO" id="GO:0006888">
    <property type="term" value="P:endoplasmic reticulum to Golgi vesicle-mediated transport"/>
    <property type="evidence" value="ECO:0007669"/>
    <property type="project" value="TreeGrafter"/>
</dbReference>
<feature type="domain" description="Endoplasmic reticulum vesicle transporter N-terminal" evidence="3">
    <location>
        <begin position="7"/>
        <end position="96"/>
    </location>
</feature>
<proteinExistence type="inferred from homology"/>
<evidence type="ECO:0000259" key="3">
    <source>
        <dbReference type="Pfam" id="PF13850"/>
    </source>
</evidence>
<dbReference type="GO" id="GO:0005789">
    <property type="term" value="C:endoplasmic reticulum membrane"/>
    <property type="evidence" value="ECO:0007669"/>
    <property type="project" value="TreeGrafter"/>
</dbReference>
<dbReference type="GO" id="GO:0006890">
    <property type="term" value="P:retrograde vesicle-mediated transport, Golgi to endoplasmic reticulum"/>
    <property type="evidence" value="ECO:0007669"/>
    <property type="project" value="TreeGrafter"/>
</dbReference>
<dbReference type="InterPro" id="IPR045888">
    <property type="entry name" value="Erv"/>
</dbReference>
<evidence type="ECO:0000313" key="4">
    <source>
        <dbReference type="EMBL" id="KAA0198569.1"/>
    </source>
</evidence>
<name>A0A8E0VKG6_9TREM</name>
<protein>
    <submittedName>
        <fullName evidence="4">Endoplasmic reticulum-Golgi intermediate compartment protein 3</fullName>
    </submittedName>
</protein>
<dbReference type="GO" id="GO:0030134">
    <property type="term" value="C:COPII-coated ER to Golgi transport vesicle"/>
    <property type="evidence" value="ECO:0007669"/>
    <property type="project" value="TreeGrafter"/>
</dbReference>
<sequence>MFTSTFLSQFDAFAKPLKDFRVKTVAGAIVSIFSCLSILFLFVSELFLYLTPQVKQEIMVDVNRGEKLSINLDITYLQIPCIMLNLDSMDATGEEQIDVHHEIYKTPVDTNGVTLAPGVRHADVNRPAVSLPEVSSSTVECGSCYGAESETRKLVLSF</sequence>
<dbReference type="AlphaFoldDB" id="A0A8E0VKG6"/>
<keyword evidence="2" id="KW-1133">Transmembrane helix</keyword>
<organism evidence="4 5">
    <name type="scientific">Fasciolopsis buskii</name>
    <dbReference type="NCBI Taxonomy" id="27845"/>
    <lineage>
        <taxon>Eukaryota</taxon>
        <taxon>Metazoa</taxon>
        <taxon>Spiralia</taxon>
        <taxon>Lophotrochozoa</taxon>
        <taxon>Platyhelminthes</taxon>
        <taxon>Trematoda</taxon>
        <taxon>Digenea</taxon>
        <taxon>Plagiorchiida</taxon>
        <taxon>Echinostomata</taxon>
        <taxon>Echinostomatoidea</taxon>
        <taxon>Fasciolidae</taxon>
        <taxon>Fasciolopsis</taxon>
    </lineage>
</organism>
<dbReference type="OrthoDB" id="270930at2759"/>
<dbReference type="PANTHER" id="PTHR10984:SF25">
    <property type="entry name" value="ENDOPLASMIC RETICULUM-GOLGI INTERMEDIATE COMPARTMENT PROTEIN 3"/>
    <property type="match status" value="1"/>
</dbReference>
<comment type="similarity">
    <text evidence="1">Belongs to the ERGIC family.</text>
</comment>
<keyword evidence="5" id="KW-1185">Reference proteome</keyword>
<gene>
    <name evidence="4" type="ORF">FBUS_11681</name>
</gene>
<dbReference type="EMBL" id="LUCM01001635">
    <property type="protein sequence ID" value="KAA0198569.1"/>
    <property type="molecule type" value="Genomic_DNA"/>
</dbReference>
<feature type="transmembrane region" description="Helical" evidence="2">
    <location>
        <begin position="24"/>
        <end position="50"/>
    </location>
</feature>
<dbReference type="InterPro" id="IPR039542">
    <property type="entry name" value="Erv_N"/>
</dbReference>
<evidence type="ECO:0000256" key="1">
    <source>
        <dbReference type="ARBA" id="ARBA00005648"/>
    </source>
</evidence>
<evidence type="ECO:0000313" key="5">
    <source>
        <dbReference type="Proteomes" id="UP000728185"/>
    </source>
</evidence>
<dbReference type="PANTHER" id="PTHR10984">
    <property type="entry name" value="ENDOPLASMIC RETICULUM-GOLGI INTERMEDIATE COMPARTMENT PROTEIN"/>
    <property type="match status" value="1"/>
</dbReference>